<dbReference type="Proteomes" id="UP000605846">
    <property type="component" value="Unassembled WGS sequence"/>
</dbReference>
<dbReference type="Gene3D" id="3.40.630.30">
    <property type="match status" value="1"/>
</dbReference>
<evidence type="ECO:0000256" key="1">
    <source>
        <dbReference type="ARBA" id="ARBA00022679"/>
    </source>
</evidence>
<dbReference type="OrthoDB" id="10039976at2759"/>
<feature type="domain" description="N-acetyltransferase" evidence="3">
    <location>
        <begin position="3"/>
        <end position="142"/>
    </location>
</feature>
<dbReference type="AlphaFoldDB" id="A0A8H7ET66"/>
<name>A0A8H7ET66_9FUNG</name>
<keyword evidence="5" id="KW-1185">Reference proteome</keyword>
<dbReference type="SUPFAM" id="SSF55729">
    <property type="entry name" value="Acyl-CoA N-acyltransferases (Nat)"/>
    <property type="match status" value="1"/>
</dbReference>
<evidence type="ECO:0000259" key="3">
    <source>
        <dbReference type="PROSITE" id="PS51186"/>
    </source>
</evidence>
<dbReference type="InterPro" id="IPR050832">
    <property type="entry name" value="Bact_Acetyltransf"/>
</dbReference>
<evidence type="ECO:0000313" key="5">
    <source>
        <dbReference type="Proteomes" id="UP000605846"/>
    </source>
</evidence>
<keyword evidence="1" id="KW-0808">Transferase</keyword>
<dbReference type="PANTHER" id="PTHR43877:SF1">
    <property type="entry name" value="ACETYLTRANSFERASE"/>
    <property type="match status" value="1"/>
</dbReference>
<evidence type="ECO:0000256" key="2">
    <source>
        <dbReference type="ARBA" id="ARBA00023315"/>
    </source>
</evidence>
<comment type="caution">
    <text evidence="4">The sequence shown here is derived from an EMBL/GenBank/DDBJ whole genome shotgun (WGS) entry which is preliminary data.</text>
</comment>
<gene>
    <name evidence="4" type="ORF">EC973_008851</name>
</gene>
<keyword evidence="2" id="KW-0012">Acyltransferase</keyword>
<sequence length="142" mass="15824">MMVQVQLLTTPDDDSVAQITKLVKELSSAANDEYTRDAIESASNQILIARADDGKIVGTATMVMVPCLSGRRVHIEDVVVTKDYQKQGIATMLLKEAVERAKKEGARTIDMTSRPEREAANALYNKLGFIQRDTNVYRYSEK</sequence>
<dbReference type="Pfam" id="PF00583">
    <property type="entry name" value="Acetyltransf_1"/>
    <property type="match status" value="1"/>
</dbReference>
<protein>
    <recommendedName>
        <fullName evidence="3">N-acetyltransferase domain-containing protein</fullName>
    </recommendedName>
</protein>
<reference evidence="4" key="1">
    <citation type="submission" date="2020-01" db="EMBL/GenBank/DDBJ databases">
        <title>Genome Sequencing of Three Apophysomyces-Like Fungal Strains Confirms a Novel Fungal Genus in the Mucoromycota with divergent Burkholderia-like Endosymbiotic Bacteria.</title>
        <authorList>
            <person name="Stajich J.E."/>
            <person name="Macias A.M."/>
            <person name="Carter-House D."/>
            <person name="Lovett B."/>
            <person name="Kasson L.R."/>
            <person name="Berry K."/>
            <person name="Grigoriev I."/>
            <person name="Chang Y."/>
            <person name="Spatafora J."/>
            <person name="Kasson M.T."/>
        </authorList>
    </citation>
    <scope>NUCLEOTIDE SEQUENCE</scope>
    <source>
        <strain evidence="4">NRRL A-21654</strain>
    </source>
</reference>
<dbReference type="CDD" id="cd04301">
    <property type="entry name" value="NAT_SF"/>
    <property type="match status" value="1"/>
</dbReference>
<accession>A0A8H7ET66</accession>
<dbReference type="PANTHER" id="PTHR43877">
    <property type="entry name" value="AMINOALKYLPHOSPHONATE N-ACETYLTRANSFERASE-RELATED-RELATED"/>
    <property type="match status" value="1"/>
</dbReference>
<dbReference type="GO" id="GO:0016747">
    <property type="term" value="F:acyltransferase activity, transferring groups other than amino-acyl groups"/>
    <property type="evidence" value="ECO:0007669"/>
    <property type="project" value="InterPro"/>
</dbReference>
<dbReference type="PROSITE" id="PS51186">
    <property type="entry name" value="GNAT"/>
    <property type="match status" value="1"/>
</dbReference>
<dbReference type="InterPro" id="IPR000182">
    <property type="entry name" value="GNAT_dom"/>
</dbReference>
<proteinExistence type="predicted"/>
<organism evidence="4 5">
    <name type="scientific">Apophysomyces ossiformis</name>
    <dbReference type="NCBI Taxonomy" id="679940"/>
    <lineage>
        <taxon>Eukaryota</taxon>
        <taxon>Fungi</taxon>
        <taxon>Fungi incertae sedis</taxon>
        <taxon>Mucoromycota</taxon>
        <taxon>Mucoromycotina</taxon>
        <taxon>Mucoromycetes</taxon>
        <taxon>Mucorales</taxon>
        <taxon>Mucorineae</taxon>
        <taxon>Mucoraceae</taxon>
        <taxon>Apophysomyces</taxon>
    </lineage>
</organism>
<dbReference type="EMBL" id="JABAYA010000008">
    <property type="protein sequence ID" value="KAF7731680.1"/>
    <property type="molecule type" value="Genomic_DNA"/>
</dbReference>
<evidence type="ECO:0000313" key="4">
    <source>
        <dbReference type="EMBL" id="KAF7731680.1"/>
    </source>
</evidence>
<dbReference type="InterPro" id="IPR016181">
    <property type="entry name" value="Acyl_CoA_acyltransferase"/>
</dbReference>